<name>A0ABT8S342_9BURK</name>
<dbReference type="GO" id="GO:0000428">
    <property type="term" value="C:DNA-directed RNA polymerase complex"/>
    <property type="evidence" value="ECO:0007669"/>
    <property type="project" value="UniProtKB-KW"/>
</dbReference>
<dbReference type="EMBL" id="JAUKVY010000008">
    <property type="protein sequence ID" value="MDO1533350.1"/>
    <property type="molecule type" value="Genomic_DNA"/>
</dbReference>
<organism evidence="2 3">
    <name type="scientific">Variovorax ginsengisoli</name>
    <dbReference type="NCBI Taxonomy" id="363844"/>
    <lineage>
        <taxon>Bacteria</taxon>
        <taxon>Pseudomonadati</taxon>
        <taxon>Pseudomonadota</taxon>
        <taxon>Betaproteobacteria</taxon>
        <taxon>Burkholderiales</taxon>
        <taxon>Comamonadaceae</taxon>
        <taxon>Variovorax</taxon>
    </lineage>
</organism>
<keyword evidence="2" id="KW-0804">Transcription</keyword>
<evidence type="ECO:0000313" key="2">
    <source>
        <dbReference type="EMBL" id="MDO1533350.1"/>
    </source>
</evidence>
<reference evidence="2" key="1">
    <citation type="submission" date="2023-06" db="EMBL/GenBank/DDBJ databases">
        <authorList>
            <person name="Jiang Y."/>
            <person name="Liu Q."/>
        </authorList>
    </citation>
    <scope>NUCLEOTIDE SEQUENCE</scope>
    <source>
        <strain evidence="2">CGMCC 1.12090</strain>
    </source>
</reference>
<dbReference type="RefSeq" id="WP_301809752.1">
    <property type="nucleotide sequence ID" value="NZ_JAUJZH010000008.1"/>
</dbReference>
<accession>A0ABT8S342</accession>
<protein>
    <submittedName>
        <fullName evidence="2">DNA-directed RNA polymerase subunit alpha C-terminal domain-containing protein</fullName>
    </submittedName>
</protein>
<comment type="caution">
    <text evidence="2">The sequence shown here is derived from an EMBL/GenBank/DDBJ whole genome shotgun (WGS) entry which is preliminary data.</text>
</comment>
<dbReference type="Proteomes" id="UP001169027">
    <property type="component" value="Unassembled WGS sequence"/>
</dbReference>
<dbReference type="Gene3D" id="1.10.150.20">
    <property type="entry name" value="5' to 3' exonuclease, C-terminal subdomain"/>
    <property type="match status" value="1"/>
</dbReference>
<dbReference type="SUPFAM" id="SSF47789">
    <property type="entry name" value="C-terminal domain of RNA polymerase alpha subunit"/>
    <property type="match status" value="1"/>
</dbReference>
<evidence type="ECO:0000313" key="3">
    <source>
        <dbReference type="Proteomes" id="UP001169027"/>
    </source>
</evidence>
<keyword evidence="3" id="KW-1185">Reference proteome</keyword>
<feature type="domain" description="RNA polymerase alpha subunit C-terminal" evidence="1">
    <location>
        <begin position="14"/>
        <end position="69"/>
    </location>
</feature>
<dbReference type="Pfam" id="PF03118">
    <property type="entry name" value="RNA_pol_A_CTD"/>
    <property type="match status" value="1"/>
</dbReference>
<proteinExistence type="predicted"/>
<evidence type="ECO:0000259" key="1">
    <source>
        <dbReference type="Pfam" id="PF03118"/>
    </source>
</evidence>
<keyword evidence="2" id="KW-0240">DNA-directed RNA polymerase</keyword>
<sequence>MDPRHPARAATPDPILDADIAVLRLCDRTTNLLRVNELNTVRDLVRLPARKLFALSRLGRNSLREIVDSIDRQGLRLAE</sequence>
<gene>
    <name evidence="2" type="ORF">Q2T77_13705</name>
</gene>
<dbReference type="InterPro" id="IPR011260">
    <property type="entry name" value="RNAP_asu_C"/>
</dbReference>